<proteinExistence type="predicted"/>
<keyword evidence="6" id="KW-1185">Reference proteome</keyword>
<feature type="chain" id="PRO_5036225089" description="Antifreeze protein" evidence="1">
    <location>
        <begin position="22"/>
        <end position="95"/>
    </location>
</feature>
<dbReference type="EMBL" id="CAJOBC010004346">
    <property type="protein sequence ID" value="CAF3824422.1"/>
    <property type="molecule type" value="Genomic_DNA"/>
</dbReference>
<dbReference type="EMBL" id="CAJNOQ010004346">
    <property type="protein sequence ID" value="CAF1055311.1"/>
    <property type="molecule type" value="Genomic_DNA"/>
</dbReference>
<dbReference type="AlphaFoldDB" id="A0A814KTY0"/>
<accession>A0A814KTY0</accession>
<evidence type="ECO:0000313" key="3">
    <source>
        <dbReference type="EMBL" id="CAF1521753.1"/>
    </source>
</evidence>
<dbReference type="Proteomes" id="UP000681722">
    <property type="component" value="Unassembled WGS sequence"/>
</dbReference>
<evidence type="ECO:0000313" key="5">
    <source>
        <dbReference type="EMBL" id="CAF4308653.1"/>
    </source>
</evidence>
<dbReference type="Proteomes" id="UP000677228">
    <property type="component" value="Unassembled WGS sequence"/>
</dbReference>
<dbReference type="Proteomes" id="UP000663829">
    <property type="component" value="Unassembled WGS sequence"/>
</dbReference>
<comment type="caution">
    <text evidence="2">The sequence shown here is derived from an EMBL/GenBank/DDBJ whole genome shotgun (WGS) entry which is preliminary data.</text>
</comment>
<name>A0A814KTY0_9BILA</name>
<evidence type="ECO:0008006" key="7">
    <source>
        <dbReference type="Google" id="ProtNLM"/>
    </source>
</evidence>
<organism evidence="2 6">
    <name type="scientific">Didymodactylos carnosus</name>
    <dbReference type="NCBI Taxonomy" id="1234261"/>
    <lineage>
        <taxon>Eukaryota</taxon>
        <taxon>Metazoa</taxon>
        <taxon>Spiralia</taxon>
        <taxon>Gnathifera</taxon>
        <taxon>Rotifera</taxon>
        <taxon>Eurotatoria</taxon>
        <taxon>Bdelloidea</taxon>
        <taxon>Philodinida</taxon>
        <taxon>Philodinidae</taxon>
        <taxon>Didymodactylos</taxon>
    </lineage>
</organism>
<gene>
    <name evidence="2" type="ORF">GPM918_LOCUS16499</name>
    <name evidence="3" type="ORF">OVA965_LOCUS37820</name>
    <name evidence="4" type="ORF">SRO942_LOCUS16499</name>
    <name evidence="5" type="ORF">TMI583_LOCUS38941</name>
</gene>
<reference evidence="2" key="1">
    <citation type="submission" date="2021-02" db="EMBL/GenBank/DDBJ databases">
        <authorList>
            <person name="Nowell W R."/>
        </authorList>
    </citation>
    <scope>NUCLEOTIDE SEQUENCE</scope>
</reference>
<keyword evidence="1" id="KW-0732">Signal</keyword>
<evidence type="ECO:0000313" key="6">
    <source>
        <dbReference type="Proteomes" id="UP000663829"/>
    </source>
</evidence>
<sequence>MSSVSSLLSMAIIPLPVLTSADTTTLVGITTDITVGIGVATASISTETVASPQTTAVIDRDKINLESHQLVWLDANVNITEHTTMVTPKGLRNIH</sequence>
<evidence type="ECO:0000313" key="2">
    <source>
        <dbReference type="EMBL" id="CAF1055311.1"/>
    </source>
</evidence>
<evidence type="ECO:0000256" key="1">
    <source>
        <dbReference type="SAM" id="SignalP"/>
    </source>
</evidence>
<dbReference type="EMBL" id="CAJOBA010058500">
    <property type="protein sequence ID" value="CAF4308653.1"/>
    <property type="molecule type" value="Genomic_DNA"/>
</dbReference>
<evidence type="ECO:0000313" key="4">
    <source>
        <dbReference type="EMBL" id="CAF3824422.1"/>
    </source>
</evidence>
<dbReference type="Proteomes" id="UP000682733">
    <property type="component" value="Unassembled WGS sequence"/>
</dbReference>
<feature type="signal peptide" evidence="1">
    <location>
        <begin position="1"/>
        <end position="21"/>
    </location>
</feature>
<protein>
    <recommendedName>
        <fullName evidence="7">Antifreeze protein</fullName>
    </recommendedName>
</protein>
<dbReference type="EMBL" id="CAJNOK010036357">
    <property type="protein sequence ID" value="CAF1521753.1"/>
    <property type="molecule type" value="Genomic_DNA"/>
</dbReference>